<keyword evidence="2" id="KW-0378">Hydrolase</keyword>
<gene>
    <name evidence="2" type="ORF">QEH59_10515</name>
</gene>
<keyword evidence="3" id="KW-1185">Reference proteome</keyword>
<dbReference type="InterPro" id="IPR036514">
    <property type="entry name" value="SGNH_hydro_sf"/>
</dbReference>
<protein>
    <submittedName>
        <fullName evidence="2">SGNH/GDSL hydrolase family protein</fullName>
        <ecNumber evidence="2">3.1.-.-</ecNumber>
    </submittedName>
</protein>
<dbReference type="InterPro" id="IPR013830">
    <property type="entry name" value="SGNH_hydro"/>
</dbReference>
<reference evidence="2 3" key="1">
    <citation type="submission" date="2023-04" db="EMBL/GenBank/DDBJ databases">
        <title>A novel bacteria isolated from coastal sediment.</title>
        <authorList>
            <person name="Liu X.-J."/>
            <person name="Du Z.-J."/>
        </authorList>
    </citation>
    <scope>NUCLEOTIDE SEQUENCE [LARGE SCALE GENOMIC DNA]</scope>
    <source>
        <strain evidence="2 3">SDUM461004</strain>
    </source>
</reference>
<evidence type="ECO:0000313" key="2">
    <source>
        <dbReference type="EMBL" id="MDQ8194860.1"/>
    </source>
</evidence>
<comment type="caution">
    <text evidence="2">The sequence shown here is derived from an EMBL/GenBank/DDBJ whole genome shotgun (WGS) entry which is preliminary data.</text>
</comment>
<dbReference type="CDD" id="cd01834">
    <property type="entry name" value="SGNH_hydrolase_like_2"/>
    <property type="match status" value="1"/>
</dbReference>
<dbReference type="EC" id="3.1.-.-" evidence="2"/>
<organism evidence="2 3">
    <name type="scientific">Thalassobacterium sedimentorum</name>
    <dbReference type="NCBI Taxonomy" id="3041258"/>
    <lineage>
        <taxon>Bacteria</taxon>
        <taxon>Pseudomonadati</taxon>
        <taxon>Verrucomicrobiota</taxon>
        <taxon>Opitutia</taxon>
        <taxon>Puniceicoccales</taxon>
        <taxon>Coraliomargaritaceae</taxon>
        <taxon>Thalassobacterium</taxon>
    </lineage>
</organism>
<accession>A0ABU1ALY0</accession>
<name>A0ABU1ALY0_9BACT</name>
<sequence length="219" mass="24304">MSYAFMSISFKPNQTLLFIGDSITDCGRTRPIGQRAGNGLGSGYVSFVDSILGAAVPEVPVRVLNLGCSGNRVTNLAERWHADVLDLKPDWLSVMIGINDVWRQFDGVPGMPQVAPEQYESIYRDLLAQTRPQLEGLVLMTPYYLETNLEDPMRTKMDIYSAITRKLAQEFDAIFVDTQAAFDQYLAQRPTQSLCSDRVHPNGVGHMVLARAFLTAVGL</sequence>
<evidence type="ECO:0000313" key="3">
    <source>
        <dbReference type="Proteomes" id="UP001243717"/>
    </source>
</evidence>
<evidence type="ECO:0000259" key="1">
    <source>
        <dbReference type="Pfam" id="PF13472"/>
    </source>
</evidence>
<dbReference type="Proteomes" id="UP001243717">
    <property type="component" value="Unassembled WGS sequence"/>
</dbReference>
<proteinExistence type="predicted"/>
<dbReference type="PANTHER" id="PTHR30383:SF5">
    <property type="entry name" value="SGNH HYDROLASE-TYPE ESTERASE DOMAIN-CONTAINING PROTEIN"/>
    <property type="match status" value="1"/>
</dbReference>
<dbReference type="SUPFAM" id="SSF52266">
    <property type="entry name" value="SGNH hydrolase"/>
    <property type="match status" value="1"/>
</dbReference>
<dbReference type="Gene3D" id="3.40.50.1110">
    <property type="entry name" value="SGNH hydrolase"/>
    <property type="match status" value="1"/>
</dbReference>
<feature type="domain" description="SGNH hydrolase-type esterase" evidence="1">
    <location>
        <begin position="18"/>
        <end position="206"/>
    </location>
</feature>
<dbReference type="Pfam" id="PF13472">
    <property type="entry name" value="Lipase_GDSL_2"/>
    <property type="match status" value="1"/>
</dbReference>
<dbReference type="PANTHER" id="PTHR30383">
    <property type="entry name" value="THIOESTERASE 1/PROTEASE 1/LYSOPHOSPHOLIPASE L1"/>
    <property type="match status" value="1"/>
</dbReference>
<dbReference type="InterPro" id="IPR051532">
    <property type="entry name" value="Ester_Hydrolysis_Enzymes"/>
</dbReference>
<dbReference type="EMBL" id="JARXIC010000015">
    <property type="protein sequence ID" value="MDQ8194860.1"/>
    <property type="molecule type" value="Genomic_DNA"/>
</dbReference>
<dbReference type="GO" id="GO:0016787">
    <property type="term" value="F:hydrolase activity"/>
    <property type="evidence" value="ECO:0007669"/>
    <property type="project" value="UniProtKB-KW"/>
</dbReference>